<dbReference type="AlphaFoldDB" id="A0A0A8YQH3"/>
<evidence type="ECO:0000256" key="1">
    <source>
        <dbReference type="SAM" id="MobiDB-lite"/>
    </source>
</evidence>
<evidence type="ECO:0000313" key="2">
    <source>
        <dbReference type="EMBL" id="JAD28591.1"/>
    </source>
</evidence>
<sequence length="142" mass="16033">MAAAAKQPDANLLRAIPATTRPREAPPWGPLSTPHRSRVISPWESTAPTQIVPKSGGGPSSYPTQNQQPRYRRWNCRRPCSRRAFRLWKPSESEIEGWFHFSGHQHHYITGASPAASSKVVEVLCSWRCISLFTFSFLESVF</sequence>
<feature type="region of interest" description="Disordered" evidence="1">
    <location>
        <begin position="1"/>
        <end position="70"/>
    </location>
</feature>
<accession>A0A0A8YQH3</accession>
<organism evidence="2">
    <name type="scientific">Arundo donax</name>
    <name type="common">Giant reed</name>
    <name type="synonym">Donax arundinaceus</name>
    <dbReference type="NCBI Taxonomy" id="35708"/>
    <lineage>
        <taxon>Eukaryota</taxon>
        <taxon>Viridiplantae</taxon>
        <taxon>Streptophyta</taxon>
        <taxon>Embryophyta</taxon>
        <taxon>Tracheophyta</taxon>
        <taxon>Spermatophyta</taxon>
        <taxon>Magnoliopsida</taxon>
        <taxon>Liliopsida</taxon>
        <taxon>Poales</taxon>
        <taxon>Poaceae</taxon>
        <taxon>PACMAD clade</taxon>
        <taxon>Arundinoideae</taxon>
        <taxon>Arundineae</taxon>
        <taxon>Arundo</taxon>
    </lineage>
</organism>
<proteinExistence type="predicted"/>
<reference evidence="2" key="1">
    <citation type="submission" date="2014-09" db="EMBL/GenBank/DDBJ databases">
        <authorList>
            <person name="Magalhaes I.L.F."/>
            <person name="Oliveira U."/>
            <person name="Santos F.R."/>
            <person name="Vidigal T.H.D.A."/>
            <person name="Brescovit A.D."/>
            <person name="Santos A.J."/>
        </authorList>
    </citation>
    <scope>NUCLEOTIDE SEQUENCE</scope>
    <source>
        <tissue evidence="2">Shoot tissue taken approximately 20 cm above the soil surface</tissue>
    </source>
</reference>
<dbReference type="EMBL" id="GBRH01269304">
    <property type="protein sequence ID" value="JAD28591.1"/>
    <property type="molecule type" value="Transcribed_RNA"/>
</dbReference>
<reference evidence="2" key="2">
    <citation type="journal article" date="2015" name="Data Brief">
        <title>Shoot transcriptome of the giant reed, Arundo donax.</title>
        <authorList>
            <person name="Barrero R.A."/>
            <person name="Guerrero F.D."/>
            <person name="Moolhuijzen P."/>
            <person name="Goolsby J.A."/>
            <person name="Tidwell J."/>
            <person name="Bellgard S.E."/>
            <person name="Bellgard M.I."/>
        </authorList>
    </citation>
    <scope>NUCLEOTIDE SEQUENCE</scope>
    <source>
        <tissue evidence="2">Shoot tissue taken approximately 20 cm above the soil surface</tissue>
    </source>
</reference>
<protein>
    <submittedName>
        <fullName evidence="2">Uncharacterized protein</fullName>
    </submittedName>
</protein>
<name>A0A0A8YQH3_ARUDO</name>